<sequence>MFAFAKQLVKSTAEGIINNAGGSYESTQYGYTNPHPGTHQQAQRDPTHGFRVVHVASNSPASAAGIEALFDFIVGINGHEIVGISDNYNNFADFTGPASPVSPYYNNTQYKPQSLYPNQDNYGYNNQDPNGYPQYPPQGVDPTTANSQNPYQSQLPNQQLQPTQAQPTNPRTHGRRASSISFSSSLIIPQLIPPQSELAPIDPFVAEISNCKGRSISLDLWSSKGHTRRTVILPVPSTPAVSTTNLAEKASLDAESETQSLGIGLSLQWTPLSVADHVWHVLNVAPNSPAESAGLVSHSDYIVGAEGGLLEQGGEDLLGRVVSKLVLNHVNTRKQQQNQLNQIIEESDRAASEAESNESPPLTESYEASSIVDSHTELELYVYNHDYNTIRPVRIRPNTMWGGSGLLGCGVGYGLLHRLPAVTSLGLSAGTDKQLPPPPQSEALGGQYAPTASHGYTSGYPTGVPQVPTTLPPGGTLFDSAAHGASTPETGPVGNFFVPADASGVPSEVPVITSPPIPGPVAPTVQSPPLPALPGLGGAPAPSAFARKKKHHHGGAGAPAAQVEADLAAYFAEEEQRSKEVEGTSSISRGLATSPPPPPIANSMSPPPPSA</sequence>
<feature type="compositionally biased region" description="Pro residues" evidence="5">
    <location>
        <begin position="594"/>
        <end position="611"/>
    </location>
</feature>
<evidence type="ECO:0000313" key="8">
    <source>
        <dbReference type="Proteomes" id="UP000398389"/>
    </source>
</evidence>
<feature type="region of interest" description="Disordered" evidence="5">
    <location>
        <begin position="27"/>
        <end position="47"/>
    </location>
</feature>
<feature type="region of interest" description="Disordered" evidence="5">
    <location>
        <begin position="520"/>
        <end position="611"/>
    </location>
</feature>
<evidence type="ECO:0000256" key="3">
    <source>
        <dbReference type="ARBA" id="ARBA00023034"/>
    </source>
</evidence>
<evidence type="ECO:0000256" key="2">
    <source>
        <dbReference type="ARBA" id="ARBA00022737"/>
    </source>
</evidence>
<feature type="region of interest" description="Disordered" evidence="5">
    <location>
        <begin position="103"/>
        <end position="179"/>
    </location>
</feature>
<dbReference type="PROSITE" id="PS51865">
    <property type="entry name" value="PDZ_GRASP"/>
    <property type="match status" value="1"/>
</dbReference>
<name>A0A5E8AY41_9ASCO</name>
<evidence type="ECO:0000313" key="7">
    <source>
        <dbReference type="EMBL" id="VVT43668.1"/>
    </source>
</evidence>
<dbReference type="GeneID" id="43578914"/>
<dbReference type="OrthoDB" id="3318at2759"/>
<feature type="domain" description="PDZ GRASP-type" evidence="6">
    <location>
        <begin position="277"/>
        <end position="416"/>
    </location>
</feature>
<feature type="compositionally biased region" description="Polar residues" evidence="5">
    <location>
        <begin position="104"/>
        <end position="129"/>
    </location>
</feature>
<dbReference type="AlphaFoldDB" id="A0A5E8AY41"/>
<feature type="region of interest" description="Disordered" evidence="5">
    <location>
        <begin position="346"/>
        <end position="369"/>
    </location>
</feature>
<keyword evidence="3" id="KW-0333">Golgi apparatus</keyword>
<dbReference type="Gene3D" id="2.30.42.10">
    <property type="match status" value="2"/>
</dbReference>
<evidence type="ECO:0000256" key="5">
    <source>
        <dbReference type="SAM" id="MobiDB-lite"/>
    </source>
</evidence>
<feature type="compositionally biased region" description="Polar residues" evidence="5">
    <location>
        <begin position="141"/>
        <end position="171"/>
    </location>
</feature>
<dbReference type="InterPro" id="IPR024958">
    <property type="entry name" value="GRASP_PDZ"/>
</dbReference>
<dbReference type="PANTHER" id="PTHR12893:SF0">
    <property type="entry name" value="GRASP65"/>
    <property type="match status" value="1"/>
</dbReference>
<dbReference type="EMBL" id="CABVLU010000001">
    <property type="protein sequence ID" value="VVT43668.1"/>
    <property type="molecule type" value="Genomic_DNA"/>
</dbReference>
<evidence type="ECO:0000259" key="6">
    <source>
        <dbReference type="PROSITE" id="PS51865"/>
    </source>
</evidence>
<keyword evidence="2" id="KW-0677">Repeat</keyword>
<reference evidence="7 8" key="1">
    <citation type="submission" date="2019-09" db="EMBL/GenBank/DDBJ databases">
        <authorList>
            <person name="Brejova B."/>
        </authorList>
    </citation>
    <scope>NUCLEOTIDE SEQUENCE [LARGE SCALE GENOMIC DNA]</scope>
</reference>
<feature type="region of interest" description="Disordered" evidence="5">
    <location>
        <begin position="430"/>
        <end position="456"/>
    </location>
</feature>
<evidence type="ECO:0000256" key="1">
    <source>
        <dbReference type="ARBA" id="ARBA00004394"/>
    </source>
</evidence>
<organism evidence="7 8">
    <name type="scientific">Magnusiomyces paraingens</name>
    <dbReference type="NCBI Taxonomy" id="2606893"/>
    <lineage>
        <taxon>Eukaryota</taxon>
        <taxon>Fungi</taxon>
        <taxon>Dikarya</taxon>
        <taxon>Ascomycota</taxon>
        <taxon>Saccharomycotina</taxon>
        <taxon>Dipodascomycetes</taxon>
        <taxon>Dipodascales</taxon>
        <taxon>Dipodascaceae</taxon>
        <taxon>Magnusiomyces</taxon>
    </lineage>
</organism>
<dbReference type="SUPFAM" id="SSF50156">
    <property type="entry name" value="PDZ domain-like"/>
    <property type="match status" value="1"/>
</dbReference>
<keyword evidence="4" id="KW-0472">Membrane</keyword>
<dbReference type="Proteomes" id="UP000398389">
    <property type="component" value="Unassembled WGS sequence"/>
</dbReference>
<dbReference type="GO" id="GO:0007030">
    <property type="term" value="P:Golgi organization"/>
    <property type="evidence" value="ECO:0007669"/>
    <property type="project" value="TreeGrafter"/>
</dbReference>
<dbReference type="InterPro" id="IPR036034">
    <property type="entry name" value="PDZ_sf"/>
</dbReference>
<dbReference type="GO" id="GO:0000139">
    <property type="term" value="C:Golgi membrane"/>
    <property type="evidence" value="ECO:0007669"/>
    <property type="project" value="UniProtKB-SubCell"/>
</dbReference>
<proteinExistence type="predicted"/>
<comment type="subcellular location">
    <subcellularLocation>
        <location evidence="1">Golgi apparatus membrane</location>
    </subcellularLocation>
</comment>
<evidence type="ECO:0000256" key="4">
    <source>
        <dbReference type="ARBA" id="ARBA00023136"/>
    </source>
</evidence>
<dbReference type="InterPro" id="IPR007583">
    <property type="entry name" value="GRASP55_65"/>
</dbReference>
<dbReference type="Pfam" id="PF04495">
    <property type="entry name" value="GRASP55_65"/>
    <property type="match status" value="1"/>
</dbReference>
<keyword evidence="8" id="KW-1185">Reference proteome</keyword>
<feature type="compositionally biased region" description="Pro residues" evidence="5">
    <location>
        <begin position="520"/>
        <end position="532"/>
    </location>
</feature>
<dbReference type="RefSeq" id="XP_031850705.1">
    <property type="nucleotide sequence ID" value="XM_031994814.1"/>
</dbReference>
<feature type="compositionally biased region" description="Polar residues" evidence="5">
    <location>
        <begin position="360"/>
        <end position="369"/>
    </location>
</feature>
<protein>
    <recommendedName>
        <fullName evidence="6">PDZ GRASP-type domain-containing protein</fullName>
    </recommendedName>
</protein>
<accession>A0A5E8AY41</accession>
<gene>
    <name evidence="7" type="ORF">SAPINGB_P000090</name>
</gene>
<dbReference type="PANTHER" id="PTHR12893">
    <property type="entry name" value="GOLGI REASSEMBLY STACKING PROTEIN GRASP"/>
    <property type="match status" value="1"/>
</dbReference>